<keyword evidence="1" id="KW-0732">Signal</keyword>
<feature type="signal peptide" evidence="1">
    <location>
        <begin position="1"/>
        <end position="15"/>
    </location>
</feature>
<gene>
    <name evidence="2" type="ORF">Dda_0160</name>
</gene>
<evidence type="ECO:0000256" key="1">
    <source>
        <dbReference type="SAM" id="SignalP"/>
    </source>
</evidence>
<accession>A0AAD6J4N2</accession>
<dbReference type="EMBL" id="JAQGDS010000001">
    <property type="protein sequence ID" value="KAJ6264021.1"/>
    <property type="molecule type" value="Genomic_DNA"/>
</dbReference>
<organism evidence="2 3">
    <name type="scientific">Drechslerella dactyloides</name>
    <name type="common">Nematode-trapping fungus</name>
    <name type="synonym">Arthrobotrys dactyloides</name>
    <dbReference type="NCBI Taxonomy" id="74499"/>
    <lineage>
        <taxon>Eukaryota</taxon>
        <taxon>Fungi</taxon>
        <taxon>Dikarya</taxon>
        <taxon>Ascomycota</taxon>
        <taxon>Pezizomycotina</taxon>
        <taxon>Orbiliomycetes</taxon>
        <taxon>Orbiliales</taxon>
        <taxon>Orbiliaceae</taxon>
        <taxon>Drechslerella</taxon>
    </lineage>
</organism>
<name>A0AAD6J4N2_DREDA</name>
<reference evidence="2" key="1">
    <citation type="submission" date="2023-01" db="EMBL/GenBank/DDBJ databases">
        <title>The chitinases involved in constricting ring structure development in the nematode-trapping fungus Drechslerella dactyloides.</title>
        <authorList>
            <person name="Wang R."/>
            <person name="Zhang L."/>
            <person name="Tang P."/>
            <person name="Li S."/>
            <person name="Liang L."/>
        </authorList>
    </citation>
    <scope>NUCLEOTIDE SEQUENCE</scope>
    <source>
        <strain evidence="2">YMF1.00031</strain>
    </source>
</reference>
<comment type="caution">
    <text evidence="2">The sequence shown here is derived from an EMBL/GenBank/DDBJ whole genome shotgun (WGS) entry which is preliminary data.</text>
</comment>
<keyword evidence="3" id="KW-1185">Reference proteome</keyword>
<feature type="chain" id="PRO_5042215333" evidence="1">
    <location>
        <begin position="16"/>
        <end position="158"/>
    </location>
</feature>
<sequence length="158" mass="16740">MKFSLLPLLAVATSASPIMNLSPRSASGCFAITSFYNSGSPHSISARVSFNLNDAATGLYASCFASQSIQPSIATTPFPTACNDTSVVFGVEVKTGVPGYWLTIAHLTNGNKTVDTGSFWLGADIQRFDNPSGNPNGDYDYLNVPTSFSVGYNQYTQA</sequence>
<proteinExistence type="predicted"/>
<protein>
    <submittedName>
        <fullName evidence="2">Uncharacterized protein</fullName>
    </submittedName>
</protein>
<dbReference type="Proteomes" id="UP001221413">
    <property type="component" value="Unassembled WGS sequence"/>
</dbReference>
<evidence type="ECO:0000313" key="3">
    <source>
        <dbReference type="Proteomes" id="UP001221413"/>
    </source>
</evidence>
<dbReference type="AlphaFoldDB" id="A0AAD6J4N2"/>
<evidence type="ECO:0000313" key="2">
    <source>
        <dbReference type="EMBL" id="KAJ6264021.1"/>
    </source>
</evidence>